<dbReference type="EMBL" id="JACHIN010000007">
    <property type="protein sequence ID" value="MBB5080103.1"/>
    <property type="molecule type" value="Genomic_DNA"/>
</dbReference>
<dbReference type="InterPro" id="IPR051599">
    <property type="entry name" value="Cell_Envelope_Assoc"/>
</dbReference>
<evidence type="ECO:0000313" key="2">
    <source>
        <dbReference type="EMBL" id="MBB5080103.1"/>
    </source>
</evidence>
<dbReference type="RefSeq" id="WP_312896528.1">
    <property type="nucleotide sequence ID" value="NZ_JACHIN010000007.1"/>
</dbReference>
<dbReference type="GO" id="GO:0005886">
    <property type="term" value="C:plasma membrane"/>
    <property type="evidence" value="ECO:0007669"/>
    <property type="project" value="TreeGrafter"/>
</dbReference>
<comment type="caution">
    <text evidence="2">The sequence shown here is derived from an EMBL/GenBank/DDBJ whole genome shotgun (WGS) entry which is preliminary data.</text>
</comment>
<name>A0A7W8A8B6_9ACTN</name>
<accession>A0A7W8A8B6</accession>
<dbReference type="AlphaFoldDB" id="A0A7W8A8B6"/>
<keyword evidence="3" id="KW-1185">Reference proteome</keyword>
<protein>
    <submittedName>
        <fullName evidence="2">Uncharacterized SAM-binding protein YcdF (DUF218 family)</fullName>
    </submittedName>
</protein>
<reference evidence="2 3" key="1">
    <citation type="submission" date="2020-08" db="EMBL/GenBank/DDBJ databases">
        <title>Genomic Encyclopedia of Type Strains, Phase IV (KMG-IV): sequencing the most valuable type-strain genomes for metagenomic binning, comparative biology and taxonomic classification.</title>
        <authorList>
            <person name="Goeker M."/>
        </authorList>
    </citation>
    <scope>NUCLEOTIDE SEQUENCE [LARGE SCALE GENOMIC DNA]</scope>
    <source>
        <strain evidence="2 3">DSM 45385</strain>
    </source>
</reference>
<dbReference type="InterPro" id="IPR014729">
    <property type="entry name" value="Rossmann-like_a/b/a_fold"/>
</dbReference>
<evidence type="ECO:0000259" key="1">
    <source>
        <dbReference type="Pfam" id="PF02698"/>
    </source>
</evidence>
<dbReference type="Gene3D" id="3.40.50.620">
    <property type="entry name" value="HUPs"/>
    <property type="match status" value="1"/>
</dbReference>
<gene>
    <name evidence="2" type="ORF">HNR40_005589</name>
</gene>
<dbReference type="PANTHER" id="PTHR30336:SF20">
    <property type="entry name" value="DUF218 DOMAIN-CONTAINING PROTEIN"/>
    <property type="match status" value="1"/>
</dbReference>
<proteinExistence type="predicted"/>
<evidence type="ECO:0000313" key="3">
    <source>
        <dbReference type="Proteomes" id="UP000568380"/>
    </source>
</evidence>
<organism evidence="2 3">
    <name type="scientific">Nonomuraea endophytica</name>
    <dbReference type="NCBI Taxonomy" id="714136"/>
    <lineage>
        <taxon>Bacteria</taxon>
        <taxon>Bacillati</taxon>
        <taxon>Actinomycetota</taxon>
        <taxon>Actinomycetes</taxon>
        <taxon>Streptosporangiales</taxon>
        <taxon>Streptosporangiaceae</taxon>
        <taxon>Nonomuraea</taxon>
    </lineage>
</organism>
<dbReference type="CDD" id="cd06259">
    <property type="entry name" value="YdcF-like"/>
    <property type="match status" value="1"/>
</dbReference>
<feature type="domain" description="DUF218" evidence="1">
    <location>
        <begin position="29"/>
        <end position="150"/>
    </location>
</feature>
<dbReference type="Proteomes" id="UP000568380">
    <property type="component" value="Unassembled WGS sequence"/>
</dbReference>
<sequence>MGRLSPQQERDLEVLWGYHQMGHKLQPTDAIIGLGSHDLGVAQFSAQLFKRDIAPLVIFTGANAPTTIERFPRGEAVHYREEAIRLGVPDARILLETKASNTGENIQFTRDLLASRGLHVDSITLVSRPYQQRRAFATCRKLWPEVDVICASQPLPLGEYILSIGDAKRVADMMVGDTQRINIYAKRGFAIPQDIPSHVVEAYERLVAEGFTSRLI</sequence>
<dbReference type="InterPro" id="IPR003848">
    <property type="entry name" value="DUF218"/>
</dbReference>
<dbReference type="Pfam" id="PF02698">
    <property type="entry name" value="DUF218"/>
    <property type="match status" value="1"/>
</dbReference>
<dbReference type="PANTHER" id="PTHR30336">
    <property type="entry name" value="INNER MEMBRANE PROTEIN, PROBABLE PERMEASE"/>
    <property type="match status" value="1"/>
</dbReference>